<sequence>MLKSIFVRRFVKKIGEESFCLEYTPPPVRFKGAKSKGGPATQGGDFKKHILFLSREGGILHTKSRFLPRNVVQSEPINCGGKARW</sequence>
<gene>
    <name evidence="1" type="ORF">CON71_30210</name>
</gene>
<proteinExistence type="predicted"/>
<name>A0A9X6THH3_BACTU</name>
<evidence type="ECO:0000313" key="1">
    <source>
        <dbReference type="EMBL" id="PEA86397.1"/>
    </source>
</evidence>
<reference evidence="1 2" key="1">
    <citation type="submission" date="2017-09" db="EMBL/GenBank/DDBJ databases">
        <title>Large-scale bioinformatics analysis of Bacillus genomes uncovers conserved roles of natural products in bacterial physiology.</title>
        <authorList>
            <consortium name="Agbiome Team Llc"/>
            <person name="Bleich R.M."/>
            <person name="Grubbs K.J."/>
            <person name="Santa Maria K.C."/>
            <person name="Allen S.E."/>
            <person name="Farag S."/>
            <person name="Shank E.A."/>
            <person name="Bowers A."/>
        </authorList>
    </citation>
    <scope>NUCLEOTIDE SEQUENCE [LARGE SCALE GENOMIC DNA]</scope>
    <source>
        <strain evidence="1 2">AFS089089</strain>
    </source>
</reference>
<organism evidence="1 2">
    <name type="scientific">Bacillus thuringiensis</name>
    <dbReference type="NCBI Taxonomy" id="1428"/>
    <lineage>
        <taxon>Bacteria</taxon>
        <taxon>Bacillati</taxon>
        <taxon>Bacillota</taxon>
        <taxon>Bacilli</taxon>
        <taxon>Bacillales</taxon>
        <taxon>Bacillaceae</taxon>
        <taxon>Bacillus</taxon>
        <taxon>Bacillus cereus group</taxon>
    </lineage>
</organism>
<dbReference type="AlphaFoldDB" id="A0A9X6THH3"/>
<accession>A0A9X6THH3</accession>
<protein>
    <submittedName>
        <fullName evidence="1">Uncharacterized protein</fullName>
    </submittedName>
</protein>
<dbReference type="Proteomes" id="UP000220702">
    <property type="component" value="Unassembled WGS sequence"/>
</dbReference>
<dbReference type="EMBL" id="NVNL01000076">
    <property type="protein sequence ID" value="PEA86397.1"/>
    <property type="molecule type" value="Genomic_DNA"/>
</dbReference>
<comment type="caution">
    <text evidence="1">The sequence shown here is derived from an EMBL/GenBank/DDBJ whole genome shotgun (WGS) entry which is preliminary data.</text>
</comment>
<evidence type="ECO:0000313" key="2">
    <source>
        <dbReference type="Proteomes" id="UP000220702"/>
    </source>
</evidence>